<organism evidence="1">
    <name type="scientific">uncultured Caudovirales phage</name>
    <dbReference type="NCBI Taxonomy" id="2100421"/>
    <lineage>
        <taxon>Viruses</taxon>
        <taxon>Duplodnaviria</taxon>
        <taxon>Heunggongvirae</taxon>
        <taxon>Uroviricota</taxon>
        <taxon>Caudoviricetes</taxon>
        <taxon>Peduoviridae</taxon>
        <taxon>Maltschvirus</taxon>
        <taxon>Maltschvirus maltsch</taxon>
    </lineage>
</organism>
<dbReference type="EMBL" id="LR796208">
    <property type="protein sequence ID" value="CAB4127252.1"/>
    <property type="molecule type" value="Genomic_DNA"/>
</dbReference>
<proteinExistence type="predicted"/>
<evidence type="ECO:0000313" key="1">
    <source>
        <dbReference type="EMBL" id="CAB4127252.1"/>
    </source>
</evidence>
<protein>
    <submittedName>
        <fullName evidence="1">Uncharacterized protein</fullName>
    </submittedName>
</protein>
<reference evidence="1" key="1">
    <citation type="submission" date="2020-04" db="EMBL/GenBank/DDBJ databases">
        <authorList>
            <person name="Chiriac C."/>
            <person name="Salcher M."/>
            <person name="Ghai R."/>
            <person name="Kavagutti S V."/>
        </authorList>
    </citation>
    <scope>NUCLEOTIDE SEQUENCE</scope>
</reference>
<gene>
    <name evidence="1" type="ORF">UFOVP84_94</name>
</gene>
<sequence>MRHTRVDVTIDYLKSTMNNSIKPIYIQVGYNRFAIGLISEEDDHILLVAEEDADNPIK</sequence>
<accession>A0A6J5L0Z5</accession>
<name>A0A6J5L0Z5_9CAUD</name>